<dbReference type="PANTHER" id="PTHR23513">
    <property type="entry name" value="INTEGRAL MEMBRANE EFFLUX PROTEIN-RELATED"/>
    <property type="match status" value="1"/>
</dbReference>
<dbReference type="GO" id="GO:0005886">
    <property type="term" value="C:plasma membrane"/>
    <property type="evidence" value="ECO:0007669"/>
    <property type="project" value="UniProtKB-SubCell"/>
</dbReference>
<evidence type="ECO:0000256" key="1">
    <source>
        <dbReference type="ARBA" id="ARBA00004651"/>
    </source>
</evidence>
<feature type="transmembrane region" description="Helical" evidence="7">
    <location>
        <begin position="366"/>
        <end position="385"/>
    </location>
</feature>
<proteinExistence type="predicted"/>
<evidence type="ECO:0000256" key="2">
    <source>
        <dbReference type="ARBA" id="ARBA00022448"/>
    </source>
</evidence>
<keyword evidence="6 7" id="KW-0472">Membrane</keyword>
<keyword evidence="2" id="KW-0813">Transport</keyword>
<protein>
    <submittedName>
        <fullName evidence="8">MFS transporter</fullName>
    </submittedName>
</protein>
<feature type="transmembrane region" description="Helical" evidence="7">
    <location>
        <begin position="41"/>
        <end position="62"/>
    </location>
</feature>
<feature type="transmembrane region" description="Helical" evidence="7">
    <location>
        <begin position="277"/>
        <end position="294"/>
    </location>
</feature>
<feature type="transmembrane region" description="Helical" evidence="7">
    <location>
        <begin position="74"/>
        <end position="94"/>
    </location>
</feature>
<evidence type="ECO:0000313" key="9">
    <source>
        <dbReference type="Proteomes" id="UP000472580"/>
    </source>
</evidence>
<dbReference type="InterPro" id="IPR036259">
    <property type="entry name" value="MFS_trans_sf"/>
</dbReference>
<dbReference type="PANTHER" id="PTHR23513:SF11">
    <property type="entry name" value="STAPHYLOFERRIN A TRANSPORTER"/>
    <property type="match status" value="1"/>
</dbReference>
<name>A0A6L6YGX4_9BURK</name>
<dbReference type="RefSeq" id="WP_160335397.1">
    <property type="nucleotide sequence ID" value="NZ_CALPCR010000001.1"/>
</dbReference>
<dbReference type="EMBL" id="WSRP01000019">
    <property type="protein sequence ID" value="MVX56965.1"/>
    <property type="molecule type" value="Genomic_DNA"/>
</dbReference>
<organism evidence="8 9">
    <name type="scientific">Parasutterella muris</name>
    <dbReference type="NCBI Taxonomy" id="2565572"/>
    <lineage>
        <taxon>Bacteria</taxon>
        <taxon>Pseudomonadati</taxon>
        <taxon>Pseudomonadota</taxon>
        <taxon>Betaproteobacteria</taxon>
        <taxon>Burkholderiales</taxon>
        <taxon>Sutterellaceae</taxon>
        <taxon>Parasutterella</taxon>
    </lineage>
</organism>
<keyword evidence="3" id="KW-1003">Cell membrane</keyword>
<comment type="caution">
    <text evidence="8">The sequence shown here is derived from an EMBL/GenBank/DDBJ whole genome shotgun (WGS) entry which is preliminary data.</text>
</comment>
<sequence>MQKTNHRTNTYFWSAYSFSTLGRFVHGMALSWVVWTLTKSPLWLSAIALLSALPSLPLAPIAGQIADRFHRHHILLITQTFGCVIAALTAWLSYEGDLGPYQLALLALCFGIITSIDGPCMHAMLVETGETVSEAIARQSLIMNIARSVAPMFAVFIIESVGATWCFAMNAVCFIPMIALMRIVRIPNRTTEEERKESVNMGSVELFMRYRILRDILPQVACLSILVMPAVALLPAISLKGSELLSFGSMSSGLGFGAVAAAVLMQRNRGIIDHVTTVWMGGWVTCIGFAALPALDSLTSQWLCALVAGASLTFSLASANNLVQSRAPNIYRGRFSAMYLAVMLGFVPIGQFILGLASEKFGAVHSVRACAILAMILMVIFAYLASEGKDKNQDDEASSS</sequence>
<evidence type="ECO:0000256" key="3">
    <source>
        <dbReference type="ARBA" id="ARBA00022475"/>
    </source>
</evidence>
<dbReference type="Proteomes" id="UP000472580">
    <property type="component" value="Unassembled WGS sequence"/>
</dbReference>
<comment type="subcellular location">
    <subcellularLocation>
        <location evidence="1">Cell membrane</location>
        <topology evidence="1">Multi-pass membrane protein</topology>
    </subcellularLocation>
</comment>
<evidence type="ECO:0000256" key="5">
    <source>
        <dbReference type="ARBA" id="ARBA00022989"/>
    </source>
</evidence>
<dbReference type="AlphaFoldDB" id="A0A6L6YGX4"/>
<accession>A0A6L6YGX4</accession>
<dbReference type="SUPFAM" id="SSF103473">
    <property type="entry name" value="MFS general substrate transporter"/>
    <property type="match status" value="1"/>
</dbReference>
<dbReference type="Gene3D" id="1.20.1250.20">
    <property type="entry name" value="MFS general substrate transporter like domains"/>
    <property type="match status" value="1"/>
</dbReference>
<dbReference type="CDD" id="cd06173">
    <property type="entry name" value="MFS_MefA_like"/>
    <property type="match status" value="1"/>
</dbReference>
<feature type="transmembrane region" description="Helical" evidence="7">
    <location>
        <begin position="300"/>
        <end position="323"/>
    </location>
</feature>
<feature type="transmembrane region" description="Helical" evidence="7">
    <location>
        <begin position="216"/>
        <end position="238"/>
    </location>
</feature>
<dbReference type="OrthoDB" id="9775268at2"/>
<keyword evidence="4 7" id="KW-0812">Transmembrane</keyword>
<reference evidence="8 9" key="1">
    <citation type="submission" date="2019-12" db="EMBL/GenBank/DDBJ databases">
        <title>Microbes associate with the intestines of laboratory mice.</title>
        <authorList>
            <person name="Navarre W."/>
            <person name="Wong E."/>
        </authorList>
    </citation>
    <scope>NUCLEOTIDE SEQUENCE [LARGE SCALE GENOMIC DNA]</scope>
    <source>
        <strain evidence="8 9">NM82_D38</strain>
    </source>
</reference>
<evidence type="ECO:0000313" key="8">
    <source>
        <dbReference type="EMBL" id="MVX56965.1"/>
    </source>
</evidence>
<gene>
    <name evidence="8" type="ORF">E5987_07050</name>
</gene>
<dbReference type="Pfam" id="PF05977">
    <property type="entry name" value="MFS_3"/>
    <property type="match status" value="1"/>
</dbReference>
<feature type="transmembrane region" description="Helical" evidence="7">
    <location>
        <begin position="164"/>
        <end position="184"/>
    </location>
</feature>
<feature type="transmembrane region" description="Helical" evidence="7">
    <location>
        <begin position="244"/>
        <end position="265"/>
    </location>
</feature>
<dbReference type="InterPro" id="IPR010290">
    <property type="entry name" value="TM_effector"/>
</dbReference>
<keyword evidence="9" id="KW-1185">Reference proteome</keyword>
<evidence type="ECO:0000256" key="6">
    <source>
        <dbReference type="ARBA" id="ARBA00023136"/>
    </source>
</evidence>
<evidence type="ECO:0000256" key="7">
    <source>
        <dbReference type="SAM" id="Phobius"/>
    </source>
</evidence>
<keyword evidence="5 7" id="KW-1133">Transmembrane helix</keyword>
<feature type="transmembrane region" description="Helical" evidence="7">
    <location>
        <begin position="335"/>
        <end position="354"/>
    </location>
</feature>
<feature type="transmembrane region" description="Helical" evidence="7">
    <location>
        <begin position="12"/>
        <end position="35"/>
    </location>
</feature>
<evidence type="ECO:0000256" key="4">
    <source>
        <dbReference type="ARBA" id="ARBA00022692"/>
    </source>
</evidence>